<evidence type="ECO:0000256" key="6">
    <source>
        <dbReference type="ARBA" id="ARBA00022771"/>
    </source>
</evidence>
<keyword evidence="5" id="KW-0479">Metal-binding</keyword>
<dbReference type="GO" id="GO:0008270">
    <property type="term" value="F:zinc ion binding"/>
    <property type="evidence" value="ECO:0007669"/>
    <property type="project" value="UniProtKB-KW"/>
</dbReference>
<dbReference type="GO" id="GO:0035267">
    <property type="term" value="C:NuA4 histone acetyltransferase complex"/>
    <property type="evidence" value="ECO:0007669"/>
    <property type="project" value="TreeGrafter"/>
</dbReference>
<feature type="domain" description="MYST-type HAT" evidence="16">
    <location>
        <begin position="60"/>
        <end position="373"/>
    </location>
</feature>
<feature type="non-terminal residue" evidence="17">
    <location>
        <position position="390"/>
    </location>
</feature>
<evidence type="ECO:0000256" key="15">
    <source>
        <dbReference type="SAM" id="MobiDB-lite"/>
    </source>
</evidence>
<comment type="caution">
    <text evidence="17">The sequence shown here is derived from an EMBL/GenBank/DDBJ whole genome shotgun (WGS) entry which is preliminary data.</text>
</comment>
<gene>
    <name evidence="17" type="ORF">EPUL_004174</name>
</gene>
<accession>A0A2S4PN08</accession>
<feature type="active site" description="Proton donor/acceptor" evidence="14">
    <location>
        <position position="264"/>
    </location>
</feature>
<protein>
    <recommendedName>
        <fullName evidence="3">histone acetyltransferase</fullName>
        <ecNumber evidence="3">2.3.1.48</ecNumber>
    </recommendedName>
</protein>
<proteinExistence type="inferred from homology"/>
<dbReference type="PANTHER" id="PTHR10615:SF219">
    <property type="entry name" value="HISTONE ACETYLTRANSFERASE KAT5"/>
    <property type="match status" value="1"/>
</dbReference>
<feature type="region of interest" description="Disordered" evidence="15">
    <location>
        <begin position="1"/>
        <end position="25"/>
    </location>
</feature>
<evidence type="ECO:0000256" key="13">
    <source>
        <dbReference type="ARBA" id="ARBA00045805"/>
    </source>
</evidence>
<dbReference type="Gene3D" id="1.10.10.10">
    <property type="entry name" value="Winged helix-like DNA-binding domain superfamily/Winged helix DNA-binding domain"/>
    <property type="match status" value="1"/>
</dbReference>
<evidence type="ECO:0000256" key="5">
    <source>
        <dbReference type="ARBA" id="ARBA00022723"/>
    </source>
</evidence>
<evidence type="ECO:0000256" key="11">
    <source>
        <dbReference type="ARBA" id="ARBA00023242"/>
    </source>
</evidence>
<evidence type="ECO:0000256" key="10">
    <source>
        <dbReference type="ARBA" id="ARBA00023163"/>
    </source>
</evidence>
<dbReference type="EMBL" id="PEDP01001615">
    <property type="protein sequence ID" value="POS83403.1"/>
    <property type="molecule type" value="Genomic_DNA"/>
</dbReference>
<dbReference type="Gene3D" id="3.40.630.30">
    <property type="match status" value="1"/>
</dbReference>
<evidence type="ECO:0000313" key="17">
    <source>
        <dbReference type="EMBL" id="POS83403.1"/>
    </source>
</evidence>
<dbReference type="EC" id="2.3.1.48" evidence="3"/>
<evidence type="ECO:0000256" key="3">
    <source>
        <dbReference type="ARBA" id="ARBA00013184"/>
    </source>
</evidence>
<dbReference type="CDD" id="cd04301">
    <property type="entry name" value="NAT_SF"/>
    <property type="match status" value="1"/>
</dbReference>
<dbReference type="GO" id="GO:0046972">
    <property type="term" value="F:histone H4K16 acetyltransferase activity"/>
    <property type="evidence" value="ECO:0007669"/>
    <property type="project" value="TreeGrafter"/>
</dbReference>
<keyword evidence="18" id="KW-1185">Reference proteome</keyword>
<dbReference type="STRING" id="225359.A0A2S4PN08"/>
<dbReference type="GO" id="GO:0006355">
    <property type="term" value="P:regulation of DNA-templated transcription"/>
    <property type="evidence" value="ECO:0007669"/>
    <property type="project" value="InterPro"/>
</dbReference>
<dbReference type="PROSITE" id="PS51726">
    <property type="entry name" value="MYST_HAT"/>
    <property type="match status" value="1"/>
</dbReference>
<reference evidence="17 18" key="1">
    <citation type="submission" date="2017-10" db="EMBL/GenBank/DDBJ databases">
        <title>Development of genomic resources for the powdery mildew, Erysiphe pulchra.</title>
        <authorList>
            <person name="Wadl P.A."/>
            <person name="Mack B.M."/>
            <person name="Moore G."/>
            <person name="Beltz S.B."/>
        </authorList>
    </citation>
    <scope>NUCLEOTIDE SEQUENCE [LARGE SCALE GENOMIC DNA]</scope>
    <source>
        <strain evidence="17">Cflorida</strain>
    </source>
</reference>
<dbReference type="Gene3D" id="3.30.60.60">
    <property type="entry name" value="N-acetyl transferase-like"/>
    <property type="match status" value="1"/>
</dbReference>
<evidence type="ECO:0000313" key="18">
    <source>
        <dbReference type="Proteomes" id="UP000237438"/>
    </source>
</evidence>
<dbReference type="Pfam" id="PF17772">
    <property type="entry name" value="zf-MYST"/>
    <property type="match status" value="1"/>
</dbReference>
<evidence type="ECO:0000256" key="1">
    <source>
        <dbReference type="ARBA" id="ARBA00004123"/>
    </source>
</evidence>
<keyword evidence="4" id="KW-0808">Transferase</keyword>
<evidence type="ECO:0000256" key="12">
    <source>
        <dbReference type="ARBA" id="ARBA00023315"/>
    </source>
</evidence>
<comment type="subcellular location">
    <subcellularLocation>
        <location evidence="1">Nucleus</location>
    </subcellularLocation>
</comment>
<dbReference type="SUPFAM" id="SSF55729">
    <property type="entry name" value="Acyl-CoA N-acyltransferases (Nat)"/>
    <property type="match status" value="1"/>
</dbReference>
<comment type="similarity">
    <text evidence="2">Belongs to the MYST (SAS/MOZ) family.</text>
</comment>
<feature type="compositionally biased region" description="Basic and acidic residues" evidence="15">
    <location>
        <begin position="1"/>
        <end position="10"/>
    </location>
</feature>
<dbReference type="InterPro" id="IPR040706">
    <property type="entry name" value="Zf-MYST"/>
</dbReference>
<dbReference type="InterPro" id="IPR002717">
    <property type="entry name" value="HAT_MYST-type"/>
</dbReference>
<dbReference type="InterPro" id="IPR050603">
    <property type="entry name" value="MYST_HAT"/>
</dbReference>
<dbReference type="GO" id="GO:0005634">
    <property type="term" value="C:nucleus"/>
    <property type="evidence" value="ECO:0007669"/>
    <property type="project" value="UniProtKB-SubCell"/>
</dbReference>
<evidence type="ECO:0000259" key="16">
    <source>
        <dbReference type="PROSITE" id="PS51726"/>
    </source>
</evidence>
<feature type="compositionally biased region" description="Polar residues" evidence="15">
    <location>
        <begin position="16"/>
        <end position="25"/>
    </location>
</feature>
<evidence type="ECO:0000256" key="14">
    <source>
        <dbReference type="PIRSR" id="PIRSR602717-51"/>
    </source>
</evidence>
<dbReference type="OrthoDB" id="787137at2759"/>
<evidence type="ECO:0000256" key="2">
    <source>
        <dbReference type="ARBA" id="ARBA00010107"/>
    </source>
</evidence>
<keyword evidence="10" id="KW-0804">Transcription</keyword>
<keyword evidence="7" id="KW-0862">Zinc</keyword>
<evidence type="ECO:0000256" key="7">
    <source>
        <dbReference type="ARBA" id="ARBA00022833"/>
    </source>
</evidence>
<evidence type="ECO:0000256" key="9">
    <source>
        <dbReference type="ARBA" id="ARBA00023015"/>
    </source>
</evidence>
<dbReference type="AlphaFoldDB" id="A0A2S4PN08"/>
<keyword evidence="12" id="KW-0012">Acyltransferase</keyword>
<dbReference type="PANTHER" id="PTHR10615">
    <property type="entry name" value="HISTONE ACETYLTRANSFERASE"/>
    <property type="match status" value="1"/>
</dbReference>
<sequence length="390" mass="45156">MLNNEKDSTKRISAYQKDSSVNESFSTEAISDTHARKEFPSCSVKKKQTSFTRKRKKSIKEVRNIENVTLGDVRFQAWYSSWYPKEFLGKQNKIIKDLYVCSRCFAYSRGEDSKELRAWFNHWQKCKKKALPGEKIYVHGEWVERAEDVLIENKGVWSVWEVDGAIETNLSLFAKLFLENKSVFFDVSGFKFFLLVYAAPKTSTDTGLDNQIIGFFSKEKMSWDNNNLACILVFPPWQRKGLGSLLIGISYAIAQRKNIMGGPERPISDLGLKGYRGFWGREIARFLLNQDVDAEPCIIDIETISRETWISSDDCLNMIKEMDVLDHNYDISEVLSDSVTTLHEDTRRGIQDKRQEDKIHISIDKQRLRNWVVREGLQLARVVSEKGFRP</sequence>
<evidence type="ECO:0000256" key="8">
    <source>
        <dbReference type="ARBA" id="ARBA00022990"/>
    </source>
</evidence>
<dbReference type="InterPro" id="IPR016181">
    <property type="entry name" value="Acyl_CoA_acyltransferase"/>
</dbReference>
<keyword evidence="6" id="KW-0863">Zinc-finger</keyword>
<organism evidence="17 18">
    <name type="scientific">Erysiphe pulchra</name>
    <dbReference type="NCBI Taxonomy" id="225359"/>
    <lineage>
        <taxon>Eukaryota</taxon>
        <taxon>Fungi</taxon>
        <taxon>Dikarya</taxon>
        <taxon>Ascomycota</taxon>
        <taxon>Pezizomycotina</taxon>
        <taxon>Leotiomycetes</taxon>
        <taxon>Erysiphales</taxon>
        <taxon>Erysiphaceae</taxon>
        <taxon>Erysiphe</taxon>
    </lineage>
</organism>
<evidence type="ECO:0000256" key="4">
    <source>
        <dbReference type="ARBA" id="ARBA00022679"/>
    </source>
</evidence>
<keyword evidence="8" id="KW-0007">Acetylation</keyword>
<dbReference type="InterPro" id="IPR036388">
    <property type="entry name" value="WH-like_DNA-bd_sf"/>
</dbReference>
<keyword evidence="11" id="KW-0539">Nucleus</keyword>
<dbReference type="Proteomes" id="UP000237438">
    <property type="component" value="Unassembled WGS sequence"/>
</dbReference>
<dbReference type="Pfam" id="PF01853">
    <property type="entry name" value="MOZ_SAS"/>
    <property type="match status" value="1"/>
</dbReference>
<keyword evidence="9" id="KW-0805">Transcription regulation</keyword>
<name>A0A2S4PN08_9PEZI</name>
<comment type="function">
    <text evidence="13">Catalytic component of the NuA4 histone acetyltransferase (HAT) complex which is involved in epigenetic transcriptional activation of selected genes principally by acetylation of nucleosomal histones H4, H3, H2B, H2A and H2A variant H2A.Z. Acetylates histone H4 to form H4K5ac, H4K8ac, H4K12ac and H4K16ac, histone H3 to form H3K14ac, and histone H2A to form H2AK4ac and H2AK7ac. The NuA4 complex is involved in the DNA damage response and is required for chromosome segregation. The NuA4 complex plays a direct role in repair of DNA double-strand breaks (DSBs) through homologous recombination. Recruitment to promoters depends on H3K4me. Also acetylates non-histone proteins. In addition to protein acetyltransferase, can use different acyl-CoA substrates, such as 2-hydroxyisobutanoyl-CoA (2-hydroxyisobutyryl-CoA) or (2E)-butenoyl-CoA (crotonyl-CoA), and is able to mediate protein 2-hydroxyisobutyrylation and crotonylation, respectively.</text>
</comment>